<reference evidence="1 2" key="1">
    <citation type="journal article" date="2013" name="PLoS ONE">
        <title>Genomic and secretomic analyses reveal unique features of the lignocellulolytic enzyme system of Penicillium decumbens.</title>
        <authorList>
            <person name="Liu G."/>
            <person name="Zhang L."/>
            <person name="Wei X."/>
            <person name="Zou G."/>
            <person name="Qin Y."/>
            <person name="Ma L."/>
            <person name="Li J."/>
            <person name="Zheng H."/>
            <person name="Wang S."/>
            <person name="Wang C."/>
            <person name="Xun L."/>
            <person name="Zhao G.-P."/>
            <person name="Zhou Z."/>
            <person name="Qu Y."/>
        </authorList>
    </citation>
    <scope>NUCLEOTIDE SEQUENCE [LARGE SCALE GENOMIC DNA]</scope>
    <source>
        <strain evidence="2">114-2 / CGMCC 5302</strain>
    </source>
</reference>
<dbReference type="EMBL" id="KB644408">
    <property type="protein sequence ID" value="EPS25754.1"/>
    <property type="molecule type" value="Genomic_DNA"/>
</dbReference>
<dbReference type="AlphaFoldDB" id="S7Z6J3"/>
<dbReference type="PhylomeDB" id="S7Z6J3"/>
<dbReference type="Proteomes" id="UP000019376">
    <property type="component" value="Unassembled WGS sequence"/>
</dbReference>
<proteinExistence type="predicted"/>
<dbReference type="HOGENOM" id="CLU_058490_4_0_1"/>
<dbReference type="STRING" id="933388.S7Z6J3"/>
<keyword evidence="2" id="KW-1185">Reference proteome</keyword>
<sequence length="273" mass="30589">MKRLQAEAQRTRQNLLETEDGNQWIVVLGLSPSVIQKLDDDHTSLGDVTYRFQWEGTAGLIKVVPSHSHDTTTDRFTRYIDSRLSAMGIDTFYIMWAATSTYKPTPAKGKQGDQTFIPPSRWPSAQQTADWGWPTFVLETGVSESLPRLREDARWWFANSRGDVRIVLLISIKKSCVKFEKWQLAPPNAARPLTRAYINSMLSQSPSMPPLIQQPAATQQAYCAQAVEVTPADIHGAPIILPFAALFDRDPGPSETDVVINAQQLRAIVHVLF</sequence>
<dbReference type="OrthoDB" id="76567at2759"/>
<gene>
    <name evidence="1" type="ORF">PDE_00690</name>
</gene>
<evidence type="ECO:0000313" key="2">
    <source>
        <dbReference type="Proteomes" id="UP000019376"/>
    </source>
</evidence>
<organism evidence="1 2">
    <name type="scientific">Penicillium oxalicum (strain 114-2 / CGMCC 5302)</name>
    <name type="common">Penicillium decumbens</name>
    <dbReference type="NCBI Taxonomy" id="933388"/>
    <lineage>
        <taxon>Eukaryota</taxon>
        <taxon>Fungi</taxon>
        <taxon>Dikarya</taxon>
        <taxon>Ascomycota</taxon>
        <taxon>Pezizomycotina</taxon>
        <taxon>Eurotiomycetes</taxon>
        <taxon>Eurotiomycetidae</taxon>
        <taxon>Eurotiales</taxon>
        <taxon>Aspergillaceae</taxon>
        <taxon>Penicillium</taxon>
    </lineage>
</organism>
<accession>S7Z6J3</accession>
<protein>
    <submittedName>
        <fullName evidence="1">Uncharacterized protein</fullName>
    </submittedName>
</protein>
<evidence type="ECO:0000313" key="1">
    <source>
        <dbReference type="EMBL" id="EPS25754.1"/>
    </source>
</evidence>
<dbReference type="eggNOG" id="ENOG502RS56">
    <property type="taxonomic scope" value="Eukaryota"/>
</dbReference>
<name>S7Z6J3_PENO1</name>